<evidence type="ECO:0000313" key="2">
    <source>
        <dbReference type="EMBL" id="ADQ79259.1"/>
    </source>
</evidence>
<reference key="1">
    <citation type="submission" date="2010-11" db="EMBL/GenBank/DDBJ databases">
        <title>The complete genome of Paludibacter propionicigenes DSM 17365.</title>
        <authorList>
            <consortium name="US DOE Joint Genome Institute (JGI-PGF)"/>
            <person name="Lucas S."/>
            <person name="Copeland A."/>
            <person name="Lapidus A."/>
            <person name="Bruce D."/>
            <person name="Goodwin L."/>
            <person name="Pitluck S."/>
            <person name="Kyrpides N."/>
            <person name="Mavromatis K."/>
            <person name="Ivanova N."/>
            <person name="Munk A.C."/>
            <person name="Brettin T."/>
            <person name="Detter J.C."/>
            <person name="Han C."/>
            <person name="Tapia R."/>
            <person name="Land M."/>
            <person name="Hauser L."/>
            <person name="Markowitz V."/>
            <person name="Cheng J.-F."/>
            <person name="Hugenholtz P."/>
            <person name="Woyke T."/>
            <person name="Wu D."/>
            <person name="Gronow S."/>
            <person name="Wellnitz S."/>
            <person name="Brambilla E."/>
            <person name="Klenk H.-P."/>
            <person name="Eisen J.A."/>
        </authorList>
    </citation>
    <scope>NUCLEOTIDE SEQUENCE</scope>
    <source>
        <strain>WB4</strain>
    </source>
</reference>
<name>E4T3G5_PALPW</name>
<dbReference type="HOGENOM" id="CLU_114570_0_0_10"/>
<dbReference type="AlphaFoldDB" id="E4T3G5"/>
<dbReference type="SUPFAM" id="SSF52540">
    <property type="entry name" value="P-loop containing nucleoside triphosphate hydrolases"/>
    <property type="match status" value="1"/>
</dbReference>
<reference evidence="2 3" key="2">
    <citation type="journal article" date="2011" name="Stand. Genomic Sci.">
        <title>Complete genome sequence of Paludibacter propionicigenes type strain (WB4).</title>
        <authorList>
            <person name="Gronow S."/>
            <person name="Munk C."/>
            <person name="Lapidus A."/>
            <person name="Nolan M."/>
            <person name="Lucas S."/>
            <person name="Hammon N."/>
            <person name="Deshpande S."/>
            <person name="Cheng J.F."/>
            <person name="Tapia R."/>
            <person name="Han C."/>
            <person name="Goodwin L."/>
            <person name="Pitluck S."/>
            <person name="Liolios K."/>
            <person name="Ivanova N."/>
            <person name="Mavromatis K."/>
            <person name="Mikhailova N."/>
            <person name="Pati A."/>
            <person name="Chen A."/>
            <person name="Palaniappan K."/>
            <person name="Land M."/>
            <person name="Hauser L."/>
            <person name="Chang Y.J."/>
            <person name="Jeffries C.D."/>
            <person name="Brambilla E."/>
            <person name="Rohde M."/>
            <person name="Goker M."/>
            <person name="Detter J.C."/>
            <person name="Woyke T."/>
            <person name="Bristow J."/>
            <person name="Eisen J.A."/>
            <person name="Markowitz V."/>
            <person name="Hugenholtz P."/>
            <person name="Kyrpides N.C."/>
            <person name="Klenk H.P."/>
        </authorList>
    </citation>
    <scope>NUCLEOTIDE SEQUENCE [LARGE SCALE GENOMIC DNA]</scope>
    <source>
        <strain evidence="3">DSM 17365 / JCM 13257 / WB4</strain>
    </source>
</reference>
<dbReference type="Proteomes" id="UP000008718">
    <property type="component" value="Chromosome"/>
</dbReference>
<dbReference type="RefSeq" id="WP_013444628.1">
    <property type="nucleotide sequence ID" value="NC_014734.1"/>
</dbReference>
<dbReference type="EMBL" id="CP002345">
    <property type="protein sequence ID" value="ADQ79259.1"/>
    <property type="molecule type" value="Genomic_DNA"/>
</dbReference>
<dbReference type="KEGG" id="ppn:Palpr_1111"/>
<protein>
    <recommendedName>
        <fullName evidence="1">NadR/Ttd14 AAA domain-containing protein</fullName>
    </recommendedName>
</protein>
<gene>
    <name evidence="2" type="ordered locus">Palpr_1111</name>
</gene>
<sequence>MKIAITGAHRVGKTTLAEKLQEHLVDYEFRMEPYHELTELGYEFSEQPTVSDFLEQLDYSITQISTSDRNVIYDRCPIDFLAYIQAIDGSGNIQSIFNKVESIISELDLLVFVPIEEPDLIPGDTSDFQELREDVNEIMADWIGDFGVDVIEVRGTLSNRLEQILSKVTRQTK</sequence>
<dbReference type="STRING" id="694427.Palpr_1111"/>
<evidence type="ECO:0000313" key="3">
    <source>
        <dbReference type="Proteomes" id="UP000008718"/>
    </source>
</evidence>
<proteinExistence type="predicted"/>
<evidence type="ECO:0000259" key="1">
    <source>
        <dbReference type="Pfam" id="PF13521"/>
    </source>
</evidence>
<organism evidence="2 3">
    <name type="scientific">Paludibacter propionicigenes (strain DSM 17365 / JCM 13257 / WB4)</name>
    <dbReference type="NCBI Taxonomy" id="694427"/>
    <lineage>
        <taxon>Bacteria</taxon>
        <taxon>Pseudomonadati</taxon>
        <taxon>Bacteroidota</taxon>
        <taxon>Bacteroidia</taxon>
        <taxon>Bacteroidales</taxon>
        <taxon>Paludibacteraceae</taxon>
        <taxon>Paludibacter</taxon>
    </lineage>
</organism>
<feature type="domain" description="NadR/Ttd14 AAA" evidence="1">
    <location>
        <begin position="2"/>
        <end position="160"/>
    </location>
</feature>
<accession>E4T3G5</accession>
<keyword evidence="3" id="KW-1185">Reference proteome</keyword>
<dbReference type="eggNOG" id="COG1428">
    <property type="taxonomic scope" value="Bacteria"/>
</dbReference>
<dbReference type="InterPro" id="IPR038727">
    <property type="entry name" value="NadR/Ttd14_AAA_dom"/>
</dbReference>
<dbReference type="OrthoDB" id="7351510at2"/>
<dbReference type="Pfam" id="PF13521">
    <property type="entry name" value="AAA_28"/>
    <property type="match status" value="1"/>
</dbReference>
<dbReference type="InterPro" id="IPR027417">
    <property type="entry name" value="P-loop_NTPase"/>
</dbReference>
<dbReference type="Gene3D" id="3.40.50.300">
    <property type="entry name" value="P-loop containing nucleotide triphosphate hydrolases"/>
    <property type="match status" value="1"/>
</dbReference>